<evidence type="ECO:0000256" key="4">
    <source>
        <dbReference type="SAM" id="MobiDB-lite"/>
    </source>
</evidence>
<feature type="region of interest" description="Disordered" evidence="4">
    <location>
        <begin position="606"/>
        <end position="625"/>
    </location>
</feature>
<feature type="compositionally biased region" description="Low complexity" evidence="4">
    <location>
        <begin position="826"/>
        <end position="841"/>
    </location>
</feature>
<feature type="compositionally biased region" description="Low complexity" evidence="4">
    <location>
        <begin position="65"/>
        <end position="87"/>
    </location>
</feature>
<evidence type="ECO:0000313" key="6">
    <source>
        <dbReference type="Proteomes" id="UP000294003"/>
    </source>
</evidence>
<feature type="compositionally biased region" description="Gly residues" evidence="4">
    <location>
        <begin position="884"/>
        <end position="895"/>
    </location>
</feature>
<dbReference type="InterPro" id="IPR040324">
    <property type="entry name" value="WDR44/Dgr2"/>
</dbReference>
<dbReference type="CDD" id="cd00200">
    <property type="entry name" value="WD40"/>
    <property type="match status" value="1"/>
</dbReference>
<dbReference type="Gene3D" id="2.130.10.10">
    <property type="entry name" value="YVTN repeat-like/Quinoprotein amine dehydrogenase"/>
    <property type="match status" value="1"/>
</dbReference>
<dbReference type="PANTHER" id="PTHR14221">
    <property type="entry name" value="WD REPEAT DOMAIN 44"/>
    <property type="match status" value="1"/>
</dbReference>
<proteinExistence type="predicted"/>
<dbReference type="PANTHER" id="PTHR14221:SF0">
    <property type="entry name" value="WD REPEAT-CONTAINING PROTEIN 44"/>
    <property type="match status" value="1"/>
</dbReference>
<dbReference type="SMART" id="SM00320">
    <property type="entry name" value="WD40"/>
    <property type="match status" value="7"/>
</dbReference>
<dbReference type="Proteomes" id="UP000294003">
    <property type="component" value="Unassembled WGS sequence"/>
</dbReference>
<comment type="caution">
    <text evidence="5">The sequence shown here is derived from an EMBL/GenBank/DDBJ whole genome shotgun (WGS) entry which is preliminary data.</text>
</comment>
<feature type="repeat" description="WD" evidence="3">
    <location>
        <begin position="264"/>
        <end position="288"/>
    </location>
</feature>
<dbReference type="Pfam" id="PF00400">
    <property type="entry name" value="WD40"/>
    <property type="match status" value="5"/>
</dbReference>
<evidence type="ECO:0008006" key="7">
    <source>
        <dbReference type="Google" id="ProtNLM"/>
    </source>
</evidence>
<evidence type="ECO:0000256" key="2">
    <source>
        <dbReference type="ARBA" id="ARBA00022737"/>
    </source>
</evidence>
<feature type="compositionally biased region" description="Polar residues" evidence="4">
    <location>
        <begin position="851"/>
        <end position="863"/>
    </location>
</feature>
<accession>A0ABY0GQQ7</accession>
<sequence>MSSYSPSDITRPSSASARLIQDARRNKASLAAAAAVPPPIAIPPSRSVPSDSPPEEPEELKSHIPGPSRLRTSPSPSRLGSTTGTGSCQAHIFEKTNTERTLTSRLLNPTTSKPNISANEKSSRSSHELSAKDLNGSQSDQVKSKKKGGSLLSRLSMIGGKKRDDDIFDDGSEISTEQRTEGANAVAFSFAVDCGGFIPHHKEPPRFIRVRAHDKKLKEFNRVFLAQELVGTCPQAEEGARRGSEKEATIHGYRKQDPNSGGPIWAIEFSKDGKYLATGGRDRVLRVWGVLATPEDRQAFEEEENAADAEGKQQRLSAPVFHTKPIREFVGHTGDILDLSWSKNNFLLSSSMDRTVRLWHLSRPECLCTFKHNDFVTSIAFHPRDDRFFLAGSLDANLRLWSIPDKSVAYSTQLSDTITAVAFSPDGKTAITGCLNGLCMFYETVGLKYQTQIHVRSSRGKNARGSKITGIRTLNFPPEAPDGQVRVLITSNDSRIRIYDLQDKTLQVKIKGHENSCNQIKASFSDDGKYIICGSEDRKAFIWSTGATELDKDDTRPYEYFEAHAHAVTEAVFAPTQTRQLLQSSNDPVYTLCNPPPVTLLSREEIETESLPPDGPRSESAHIKRPGESPAFIARSTHCDGNIIVTTDHSGSIKVFRQDCAFAKRRQAMENWETGSVFSKKLAKDGFLSRTTTRGSDPTSGRVSLSQTRRVLSAQVNTDRIDSWRYGVHRQGLPSYPGSAVSVSASVTTPTASERSVSPSKAGRIPLPLAWTSGAADQASKARNPPYADNNASDKALSIMHPLSPATSHSTGGGKADERPSPKEVSSSSRFPPTPSFSFQSVDEATDGDAWSQQDQAGASPSFWNLNRWRNMASPGNRSASGVPGLGIILGGGQKGQQNGAASAPDDHQANNAQPKSAPGSTEDGTDDSNRKSTTAA</sequence>
<dbReference type="SUPFAM" id="SSF50978">
    <property type="entry name" value="WD40 repeat-like"/>
    <property type="match status" value="1"/>
</dbReference>
<feature type="region of interest" description="Disordered" evidence="4">
    <location>
        <begin position="30"/>
        <end position="156"/>
    </location>
</feature>
<feature type="repeat" description="WD" evidence="3">
    <location>
        <begin position="369"/>
        <end position="411"/>
    </location>
</feature>
<evidence type="ECO:0000256" key="1">
    <source>
        <dbReference type="ARBA" id="ARBA00022574"/>
    </source>
</evidence>
<dbReference type="PROSITE" id="PS50294">
    <property type="entry name" value="WD_REPEATS_REGION"/>
    <property type="match status" value="3"/>
</dbReference>
<feature type="compositionally biased region" description="Basic and acidic residues" evidence="4">
    <location>
        <begin position="121"/>
        <end position="131"/>
    </location>
</feature>
<gene>
    <name evidence="5" type="ORF">DL762_010459</name>
</gene>
<dbReference type="PROSITE" id="PS50082">
    <property type="entry name" value="WD_REPEATS_2"/>
    <property type="match status" value="3"/>
</dbReference>
<feature type="repeat" description="WD" evidence="3">
    <location>
        <begin position="329"/>
        <end position="369"/>
    </location>
</feature>
<organism evidence="5 6">
    <name type="scientific">Monosporascus cannonballus</name>
    <dbReference type="NCBI Taxonomy" id="155416"/>
    <lineage>
        <taxon>Eukaryota</taxon>
        <taxon>Fungi</taxon>
        <taxon>Dikarya</taxon>
        <taxon>Ascomycota</taxon>
        <taxon>Pezizomycotina</taxon>
        <taxon>Sordariomycetes</taxon>
        <taxon>Xylariomycetidae</taxon>
        <taxon>Xylariales</taxon>
        <taxon>Xylariales incertae sedis</taxon>
        <taxon>Monosporascus</taxon>
    </lineage>
</organism>
<feature type="region of interest" description="Disordered" evidence="4">
    <location>
        <begin position="875"/>
        <end position="937"/>
    </location>
</feature>
<feature type="region of interest" description="Disordered" evidence="4">
    <location>
        <begin position="236"/>
        <end position="255"/>
    </location>
</feature>
<dbReference type="EMBL" id="QJNS01000753">
    <property type="protein sequence ID" value="RYO73621.1"/>
    <property type="molecule type" value="Genomic_DNA"/>
</dbReference>
<feature type="compositionally biased region" description="Basic and acidic residues" evidence="4">
    <location>
        <begin position="616"/>
        <end position="625"/>
    </location>
</feature>
<evidence type="ECO:0000313" key="5">
    <source>
        <dbReference type="EMBL" id="RYO73621.1"/>
    </source>
</evidence>
<keyword evidence="2" id="KW-0677">Repeat</keyword>
<dbReference type="InterPro" id="IPR015943">
    <property type="entry name" value="WD40/YVTN_repeat-like_dom_sf"/>
</dbReference>
<reference evidence="5 6" key="1">
    <citation type="submission" date="2018-06" db="EMBL/GenBank/DDBJ databases">
        <title>Complete Genomes of Monosporascus.</title>
        <authorList>
            <person name="Robinson A.J."/>
            <person name="Natvig D.O."/>
        </authorList>
    </citation>
    <scope>NUCLEOTIDE SEQUENCE [LARGE SCALE GENOMIC DNA]</scope>
    <source>
        <strain evidence="5 6">CBS 609.92</strain>
    </source>
</reference>
<feature type="compositionally biased region" description="Polar residues" evidence="4">
    <location>
        <begin position="99"/>
        <end position="120"/>
    </location>
</feature>
<dbReference type="InterPro" id="IPR001680">
    <property type="entry name" value="WD40_rpt"/>
</dbReference>
<keyword evidence="6" id="KW-1185">Reference proteome</keyword>
<feature type="compositionally biased region" description="Basic and acidic residues" evidence="4">
    <location>
        <begin position="238"/>
        <end position="255"/>
    </location>
</feature>
<protein>
    <recommendedName>
        <fullName evidence="7">Anaphase-promoting complex subunit 4 WD40 domain-containing protein</fullName>
    </recommendedName>
</protein>
<keyword evidence="1 3" id="KW-0853">WD repeat</keyword>
<dbReference type="InterPro" id="IPR036322">
    <property type="entry name" value="WD40_repeat_dom_sf"/>
</dbReference>
<dbReference type="PRINTS" id="PR00320">
    <property type="entry name" value="GPROTEINBRPT"/>
</dbReference>
<feature type="region of interest" description="Disordered" evidence="4">
    <location>
        <begin position="802"/>
        <end position="863"/>
    </location>
</feature>
<evidence type="ECO:0000256" key="3">
    <source>
        <dbReference type="PROSITE-ProRule" id="PRU00221"/>
    </source>
</evidence>
<dbReference type="InterPro" id="IPR020472">
    <property type="entry name" value="WD40_PAC1"/>
</dbReference>
<name>A0ABY0GQQ7_9PEZI</name>